<dbReference type="Gene3D" id="3.40.50.720">
    <property type="entry name" value="NAD(P)-binding Rossmann-like Domain"/>
    <property type="match status" value="1"/>
</dbReference>
<dbReference type="STRING" id="869209.Tresu_0293"/>
<evidence type="ECO:0000259" key="1">
    <source>
        <dbReference type="Pfam" id="PF01408"/>
    </source>
</evidence>
<dbReference type="HOGENOM" id="CLU_023194_9_0_12"/>
<dbReference type="Pfam" id="PF01408">
    <property type="entry name" value="GFO_IDH_MocA"/>
    <property type="match status" value="1"/>
</dbReference>
<dbReference type="eggNOG" id="COG0673">
    <property type="taxonomic scope" value="Bacteria"/>
</dbReference>
<dbReference type="EMBL" id="CP002631">
    <property type="protein sequence ID" value="AEB13252.1"/>
    <property type="molecule type" value="Genomic_DNA"/>
</dbReference>
<organism evidence="2 3">
    <name type="scientific">Treponema succinifaciens (strain ATCC 33096 / DSM 2489 / 6091)</name>
    <dbReference type="NCBI Taxonomy" id="869209"/>
    <lineage>
        <taxon>Bacteria</taxon>
        <taxon>Pseudomonadati</taxon>
        <taxon>Spirochaetota</taxon>
        <taxon>Spirochaetia</taxon>
        <taxon>Spirochaetales</taxon>
        <taxon>Treponemataceae</taxon>
        <taxon>Treponema</taxon>
    </lineage>
</organism>
<name>F2NUF9_TRES6</name>
<dbReference type="OrthoDB" id="9815825at2"/>
<dbReference type="InterPro" id="IPR051450">
    <property type="entry name" value="Gfo/Idh/MocA_Oxidoreductases"/>
</dbReference>
<dbReference type="SUPFAM" id="SSF51735">
    <property type="entry name" value="NAD(P)-binding Rossmann-fold domains"/>
    <property type="match status" value="1"/>
</dbReference>
<evidence type="ECO:0000313" key="2">
    <source>
        <dbReference type="EMBL" id="AEB13252.1"/>
    </source>
</evidence>
<reference evidence="3" key="2">
    <citation type="submission" date="2011-04" db="EMBL/GenBank/DDBJ databases">
        <title>The complete genome of chromosome of Treponema succinifaciens DSM 2489.</title>
        <authorList>
            <person name="Lucas S."/>
            <person name="Copeland A."/>
            <person name="Lapidus A."/>
            <person name="Bruce D."/>
            <person name="Goodwin L."/>
            <person name="Pitluck S."/>
            <person name="Peters L."/>
            <person name="Kyrpides N."/>
            <person name="Mavromatis K."/>
            <person name="Ivanova N."/>
            <person name="Ovchinnikova G."/>
            <person name="Teshima H."/>
            <person name="Detter J.C."/>
            <person name="Tapia R."/>
            <person name="Han C."/>
            <person name="Land M."/>
            <person name="Hauser L."/>
            <person name="Markowitz V."/>
            <person name="Cheng J.-F."/>
            <person name="Hugenholtz P."/>
            <person name="Woyke T."/>
            <person name="Wu D."/>
            <person name="Gronow S."/>
            <person name="Wellnitz S."/>
            <person name="Brambilla E."/>
            <person name="Klenk H.-P."/>
            <person name="Eisen J.A."/>
        </authorList>
    </citation>
    <scope>NUCLEOTIDE SEQUENCE [LARGE SCALE GENOMIC DNA]</scope>
    <source>
        <strain evidence="3">ATCC 33096 / DSM 2489 / 6091</strain>
    </source>
</reference>
<dbReference type="PANTHER" id="PTHR43377:SF1">
    <property type="entry name" value="BILIVERDIN REDUCTASE A"/>
    <property type="match status" value="1"/>
</dbReference>
<gene>
    <name evidence="2" type="ordered locus">Tresu_0293</name>
</gene>
<protein>
    <submittedName>
        <fullName evidence="2">Oxidoreductase domain protein</fullName>
    </submittedName>
</protein>
<evidence type="ECO:0000313" key="3">
    <source>
        <dbReference type="Proteomes" id="UP000006852"/>
    </source>
</evidence>
<dbReference type="RefSeq" id="WP_013700561.1">
    <property type="nucleotide sequence ID" value="NC_015385.1"/>
</dbReference>
<feature type="domain" description="Gfo/Idh/MocA-like oxidoreductase N-terminal" evidence="1">
    <location>
        <begin position="6"/>
        <end position="136"/>
    </location>
</feature>
<proteinExistence type="predicted"/>
<dbReference type="KEGG" id="tsu:Tresu_0293"/>
<dbReference type="GeneID" id="302997517"/>
<sequence length="375" mass="41800">MQKYTAALVGLGRIGYSLGLDKNREQPASHTMALLNNPRINLIAGCDTDSIALSKWQDANKKAVGYSDSANLYARCRPDIVTVAVNENAHLKEAVEAIHAKPKLVILEKPVALNLLEAEKIQQEAEKFQVPVLVNHERRFAEDFKLAKSYMKKIGEIQSIRAELCSSLCVYNPAEEKTGAYSLIHDGTHLVDAVLFFLEDDLPSTLKKISLENPSEKKGGLLSRASDLNNSEKKIKTVNSLLRFPIVTGVFRDEEKNVRQFSAHYSTSKCPDVTIGISGRSRFFGFEISITGTEGRICIGNGYLKLYHREKSSLYSGFYSLLNDRSESLPKKTFYFSNMIQNAVDFLDGKANLRSTLQTGINALSVLEEIKEIIK</sequence>
<reference evidence="2 3" key="1">
    <citation type="journal article" date="2011" name="Stand. Genomic Sci.">
        <title>Complete genome sequence of Treponema succinifaciens type strain (6091).</title>
        <authorList>
            <person name="Han C."/>
            <person name="Gronow S."/>
            <person name="Teshima H."/>
            <person name="Lapidus A."/>
            <person name="Nolan M."/>
            <person name="Lucas S."/>
            <person name="Hammon N."/>
            <person name="Deshpande S."/>
            <person name="Cheng J.F."/>
            <person name="Zeytun A."/>
            <person name="Tapia R."/>
            <person name="Goodwin L."/>
            <person name="Pitluck S."/>
            <person name="Liolios K."/>
            <person name="Pagani I."/>
            <person name="Ivanova N."/>
            <person name="Mavromatis K."/>
            <person name="Mikhailova N."/>
            <person name="Huntemann M."/>
            <person name="Pati A."/>
            <person name="Chen A."/>
            <person name="Palaniappan K."/>
            <person name="Land M."/>
            <person name="Hauser L."/>
            <person name="Brambilla E.M."/>
            <person name="Rohde M."/>
            <person name="Goker M."/>
            <person name="Woyke T."/>
            <person name="Bristow J."/>
            <person name="Eisen J.A."/>
            <person name="Markowitz V."/>
            <person name="Hugenholtz P."/>
            <person name="Kyrpides N.C."/>
            <person name="Klenk H.P."/>
            <person name="Detter J.C."/>
        </authorList>
    </citation>
    <scope>NUCLEOTIDE SEQUENCE [LARGE SCALE GENOMIC DNA]</scope>
    <source>
        <strain evidence="3">ATCC 33096 / DSM 2489 / 6091</strain>
    </source>
</reference>
<dbReference type="PANTHER" id="PTHR43377">
    <property type="entry name" value="BILIVERDIN REDUCTASE A"/>
    <property type="match status" value="1"/>
</dbReference>
<dbReference type="Gene3D" id="3.30.360.10">
    <property type="entry name" value="Dihydrodipicolinate Reductase, domain 2"/>
    <property type="match status" value="1"/>
</dbReference>
<keyword evidence="3" id="KW-1185">Reference proteome</keyword>
<dbReference type="InterPro" id="IPR036291">
    <property type="entry name" value="NAD(P)-bd_dom_sf"/>
</dbReference>
<dbReference type="Proteomes" id="UP000006852">
    <property type="component" value="Chromosome"/>
</dbReference>
<dbReference type="AlphaFoldDB" id="F2NUF9"/>
<dbReference type="InterPro" id="IPR000683">
    <property type="entry name" value="Gfo/Idh/MocA-like_OxRdtase_N"/>
</dbReference>
<dbReference type="GO" id="GO:0000166">
    <property type="term" value="F:nucleotide binding"/>
    <property type="evidence" value="ECO:0007669"/>
    <property type="project" value="InterPro"/>
</dbReference>
<accession>F2NUF9</accession>